<dbReference type="PANTHER" id="PTHR31286:SF99">
    <property type="entry name" value="DUF4283 DOMAIN-CONTAINING PROTEIN"/>
    <property type="match status" value="1"/>
</dbReference>
<comment type="caution">
    <text evidence="3">The sequence shown here is derived from an EMBL/GenBank/DDBJ whole genome shotgun (WGS) entry which is preliminary data.</text>
</comment>
<evidence type="ECO:0000259" key="2">
    <source>
        <dbReference type="Pfam" id="PF14111"/>
    </source>
</evidence>
<feature type="region of interest" description="Disordered" evidence="1">
    <location>
        <begin position="1"/>
        <end position="37"/>
    </location>
</feature>
<gene>
    <name evidence="3" type="ORF">Gogos_008970</name>
</gene>
<organism evidence="3 4">
    <name type="scientific">Gossypium gossypioides</name>
    <name type="common">Mexican cotton</name>
    <name type="synonym">Selera gossypioides</name>
    <dbReference type="NCBI Taxonomy" id="34282"/>
    <lineage>
        <taxon>Eukaryota</taxon>
        <taxon>Viridiplantae</taxon>
        <taxon>Streptophyta</taxon>
        <taxon>Embryophyta</taxon>
        <taxon>Tracheophyta</taxon>
        <taxon>Spermatophyta</taxon>
        <taxon>Magnoliopsida</taxon>
        <taxon>eudicotyledons</taxon>
        <taxon>Gunneridae</taxon>
        <taxon>Pentapetalae</taxon>
        <taxon>rosids</taxon>
        <taxon>malvids</taxon>
        <taxon>Malvales</taxon>
        <taxon>Malvaceae</taxon>
        <taxon>Malvoideae</taxon>
        <taxon>Gossypium</taxon>
    </lineage>
</organism>
<proteinExistence type="predicted"/>
<dbReference type="EMBL" id="JABEZY010000009">
    <property type="protein sequence ID" value="MBA0746449.1"/>
    <property type="molecule type" value="Genomic_DNA"/>
</dbReference>
<reference evidence="3 4" key="1">
    <citation type="journal article" date="2019" name="Genome Biol. Evol.">
        <title>Insights into the evolution of the New World diploid cottons (Gossypium, subgenus Houzingenia) based on genome sequencing.</title>
        <authorList>
            <person name="Grover C.E."/>
            <person name="Arick M.A. 2nd"/>
            <person name="Thrash A."/>
            <person name="Conover J.L."/>
            <person name="Sanders W.S."/>
            <person name="Peterson D.G."/>
            <person name="Frelichowski J.E."/>
            <person name="Scheffler J.A."/>
            <person name="Scheffler B.E."/>
            <person name="Wendel J.F."/>
        </authorList>
    </citation>
    <scope>NUCLEOTIDE SEQUENCE [LARGE SCALE GENOMIC DNA]</scope>
    <source>
        <strain evidence="3">5</strain>
        <tissue evidence="3">Leaf</tissue>
    </source>
</reference>
<dbReference type="AlphaFoldDB" id="A0A7J9CD99"/>
<feature type="compositionally biased region" description="Basic and acidic residues" evidence="1">
    <location>
        <begin position="15"/>
        <end position="24"/>
    </location>
</feature>
<sequence length="190" mass="22038">MADVENSTGRTLALSKEEKEELRRNTKKVKKTDGSSEGGPKNCILYRDTLIGAEFSSYECLLGNKVEDMNEEDDENTKEKDLVNVEEGIITISFSKEEKQRIRNTWEKKPLLSSYLLVDLGYGYFVVKLSFIEDYEMVVKGGSWFINGFFLTMRGWLTNFRELEASFNLVAVWVWLPKLLLEYYNLVMHT</sequence>
<accession>A0A7J9CD99</accession>
<name>A0A7J9CD99_GOSGO</name>
<dbReference type="Pfam" id="PF14111">
    <property type="entry name" value="DUF4283"/>
    <property type="match status" value="1"/>
</dbReference>
<dbReference type="InterPro" id="IPR025558">
    <property type="entry name" value="DUF4283"/>
</dbReference>
<evidence type="ECO:0000256" key="1">
    <source>
        <dbReference type="SAM" id="MobiDB-lite"/>
    </source>
</evidence>
<dbReference type="OrthoDB" id="985965at2759"/>
<evidence type="ECO:0000313" key="4">
    <source>
        <dbReference type="Proteomes" id="UP000593579"/>
    </source>
</evidence>
<dbReference type="Proteomes" id="UP000593579">
    <property type="component" value="Unassembled WGS sequence"/>
</dbReference>
<keyword evidence="4" id="KW-1185">Reference proteome</keyword>
<dbReference type="InterPro" id="IPR040256">
    <property type="entry name" value="At4g02000-like"/>
</dbReference>
<protein>
    <recommendedName>
        <fullName evidence="2">DUF4283 domain-containing protein</fullName>
    </recommendedName>
</protein>
<feature type="compositionally biased region" description="Polar residues" evidence="1">
    <location>
        <begin position="1"/>
        <end position="10"/>
    </location>
</feature>
<feature type="domain" description="DUF4283" evidence="2">
    <location>
        <begin position="118"/>
        <end position="160"/>
    </location>
</feature>
<evidence type="ECO:0000313" key="3">
    <source>
        <dbReference type="EMBL" id="MBA0746449.1"/>
    </source>
</evidence>
<dbReference type="PANTHER" id="PTHR31286">
    <property type="entry name" value="GLYCINE-RICH CELL WALL STRUCTURAL PROTEIN 1.8-LIKE"/>
    <property type="match status" value="1"/>
</dbReference>